<evidence type="ECO:0000256" key="4">
    <source>
        <dbReference type="ARBA" id="ARBA00006739"/>
    </source>
</evidence>
<evidence type="ECO:0000256" key="10">
    <source>
        <dbReference type="ARBA" id="ARBA00022989"/>
    </source>
</evidence>
<feature type="transmembrane region" description="Helical" evidence="16">
    <location>
        <begin position="12"/>
        <end position="36"/>
    </location>
</feature>
<dbReference type="InterPro" id="IPR029044">
    <property type="entry name" value="Nucleotide-diphossugar_trans"/>
</dbReference>
<dbReference type="Proteomes" id="UP001301769">
    <property type="component" value="Unassembled WGS sequence"/>
</dbReference>
<comment type="pathway">
    <text evidence="3">Sphingolipid metabolism.</text>
</comment>
<evidence type="ECO:0000256" key="5">
    <source>
        <dbReference type="ARBA" id="ARBA00012699"/>
    </source>
</evidence>
<feature type="region of interest" description="Disordered" evidence="15">
    <location>
        <begin position="521"/>
        <end position="560"/>
    </location>
</feature>
<sequence length="560" mass="62378">MTALDHVQMPDLLQGAALVSLIWSSAVFLVQSIGLYKLFRHLSRPLAAPVSPKLPRDQVPHITIIRPTKGVEPGLYDCLASTFRQEYPKDKLTIRFCVSSASDPAYETLKQLVCDFPQFNAAVLVEEEDPLLHGSDGNVNNLGPNPKIRNISRAYREADGDVIWILDCNVWVGKGAAGRMVDKLFGFQTSGASAKPYKFVHQLPLVVDIESTTTDETETPLLSDSGSNLAPTTGLMGRGGRLEQMFMATSHAKFYSAINTVGIAPCIVGKSNMFRKSHLDRFTDPAQNPILSSSSTHNRRTGVDFFSSYICEDHLIGDLIWRSQMPGYRNHGLVFGDVAIQPMSGMSIYSYVARRVRWLRVRKWTVLLATLVEPGVESLLCSLHFSFAMTTLPFVEKYIGIPPTYTSMAALWLMSVTIWMTLDRWVTCMLYQLRSVEVDGNTPSFARGTARRGGAKQPSFLREWLPAWLGREFLALPIWTWAVLLGTTVSWRGKTFRVNMDMSVVEIPDDKVDKLEREDVFPTNGHANGGKKTLVASSSLGSADERIGNSFRSRSKNRID</sequence>
<keyword evidence="9 16" id="KW-0812">Transmembrane</keyword>
<evidence type="ECO:0000256" key="7">
    <source>
        <dbReference type="ARBA" id="ARBA00022676"/>
    </source>
</evidence>
<evidence type="ECO:0000256" key="8">
    <source>
        <dbReference type="ARBA" id="ARBA00022679"/>
    </source>
</evidence>
<keyword evidence="11 16" id="KW-0472">Membrane</keyword>
<reference evidence="17" key="1">
    <citation type="journal article" date="2023" name="Mol. Phylogenet. Evol.">
        <title>Genome-scale phylogeny and comparative genomics of the fungal order Sordariales.</title>
        <authorList>
            <person name="Hensen N."/>
            <person name="Bonometti L."/>
            <person name="Westerberg I."/>
            <person name="Brannstrom I.O."/>
            <person name="Guillou S."/>
            <person name="Cros-Aarteil S."/>
            <person name="Calhoun S."/>
            <person name="Haridas S."/>
            <person name="Kuo A."/>
            <person name="Mondo S."/>
            <person name="Pangilinan J."/>
            <person name="Riley R."/>
            <person name="LaButti K."/>
            <person name="Andreopoulos B."/>
            <person name="Lipzen A."/>
            <person name="Chen C."/>
            <person name="Yan M."/>
            <person name="Daum C."/>
            <person name="Ng V."/>
            <person name="Clum A."/>
            <person name="Steindorff A."/>
            <person name="Ohm R.A."/>
            <person name="Martin F."/>
            <person name="Silar P."/>
            <person name="Natvig D.O."/>
            <person name="Lalanne C."/>
            <person name="Gautier V."/>
            <person name="Ament-Velasquez S.L."/>
            <person name="Kruys A."/>
            <person name="Hutchinson M.I."/>
            <person name="Powell A.J."/>
            <person name="Barry K."/>
            <person name="Miller A.N."/>
            <person name="Grigoriev I.V."/>
            <person name="Debuchy R."/>
            <person name="Gladieux P."/>
            <person name="Hiltunen Thoren M."/>
            <person name="Johannesson H."/>
        </authorList>
    </citation>
    <scope>NUCLEOTIDE SEQUENCE</scope>
    <source>
        <strain evidence="17">PSN293</strain>
    </source>
</reference>
<evidence type="ECO:0000256" key="2">
    <source>
        <dbReference type="ARBA" id="ARBA00004760"/>
    </source>
</evidence>
<dbReference type="EMBL" id="MU858148">
    <property type="protein sequence ID" value="KAK4211469.1"/>
    <property type="molecule type" value="Genomic_DNA"/>
</dbReference>
<evidence type="ECO:0000256" key="15">
    <source>
        <dbReference type="SAM" id="MobiDB-lite"/>
    </source>
</evidence>
<comment type="pathway">
    <text evidence="2">Lipid metabolism; sphingolipid metabolism.</text>
</comment>
<comment type="subcellular location">
    <subcellularLocation>
        <location evidence="1">Membrane</location>
        <topology evidence="1">Multi-pass membrane protein</topology>
    </subcellularLocation>
</comment>
<evidence type="ECO:0000256" key="11">
    <source>
        <dbReference type="ARBA" id="ARBA00023136"/>
    </source>
</evidence>
<name>A0AAN6Y2W7_9PEZI</name>
<reference evidence="17" key="2">
    <citation type="submission" date="2023-05" db="EMBL/GenBank/DDBJ databases">
        <authorList>
            <consortium name="Lawrence Berkeley National Laboratory"/>
            <person name="Steindorff A."/>
            <person name="Hensen N."/>
            <person name="Bonometti L."/>
            <person name="Westerberg I."/>
            <person name="Brannstrom I.O."/>
            <person name="Guillou S."/>
            <person name="Cros-Aarteil S."/>
            <person name="Calhoun S."/>
            <person name="Haridas S."/>
            <person name="Kuo A."/>
            <person name="Mondo S."/>
            <person name="Pangilinan J."/>
            <person name="Riley R."/>
            <person name="Labutti K."/>
            <person name="Andreopoulos B."/>
            <person name="Lipzen A."/>
            <person name="Chen C."/>
            <person name="Yanf M."/>
            <person name="Daum C."/>
            <person name="Ng V."/>
            <person name="Clum A."/>
            <person name="Ohm R."/>
            <person name="Martin F."/>
            <person name="Silar P."/>
            <person name="Natvig D."/>
            <person name="Lalanne C."/>
            <person name="Gautier V."/>
            <person name="Ament-Velasquez S.L."/>
            <person name="Kruys A."/>
            <person name="Hutchinson M.I."/>
            <person name="Powell A.J."/>
            <person name="Barry K."/>
            <person name="Miller A.N."/>
            <person name="Grigoriev I.V."/>
            <person name="Debuchy R."/>
            <person name="Gladieux P."/>
            <person name="Thoren M.H."/>
            <person name="Johannesson H."/>
        </authorList>
    </citation>
    <scope>NUCLEOTIDE SEQUENCE</scope>
    <source>
        <strain evidence="17">PSN293</strain>
    </source>
</reference>
<dbReference type="GO" id="GO:0016020">
    <property type="term" value="C:membrane"/>
    <property type="evidence" value="ECO:0007669"/>
    <property type="project" value="UniProtKB-SubCell"/>
</dbReference>
<dbReference type="AlphaFoldDB" id="A0AAN6Y2W7"/>
<keyword evidence="18" id="KW-1185">Reference proteome</keyword>
<evidence type="ECO:0000256" key="3">
    <source>
        <dbReference type="ARBA" id="ARBA00004991"/>
    </source>
</evidence>
<evidence type="ECO:0000256" key="16">
    <source>
        <dbReference type="SAM" id="Phobius"/>
    </source>
</evidence>
<protein>
    <recommendedName>
        <fullName evidence="6">Ceramide glucosyltransferase</fullName>
        <ecNumber evidence="5">2.4.1.80</ecNumber>
    </recommendedName>
    <alternativeName>
        <fullName evidence="13">Glucosylceramide synthase</fullName>
    </alternativeName>
    <alternativeName>
        <fullName evidence="14">UDP-glucose ceramide glucosyltransferase</fullName>
    </alternativeName>
    <alternativeName>
        <fullName evidence="12">UDP-glucose:N-acylsphingosine D-glucosyltransferase</fullName>
    </alternativeName>
</protein>
<dbReference type="GO" id="GO:0006679">
    <property type="term" value="P:glucosylceramide biosynthetic process"/>
    <property type="evidence" value="ECO:0007669"/>
    <property type="project" value="TreeGrafter"/>
</dbReference>
<keyword evidence="10 16" id="KW-1133">Transmembrane helix</keyword>
<proteinExistence type="inferred from homology"/>
<evidence type="ECO:0000256" key="1">
    <source>
        <dbReference type="ARBA" id="ARBA00004141"/>
    </source>
</evidence>
<evidence type="ECO:0000256" key="13">
    <source>
        <dbReference type="ARBA" id="ARBA00031543"/>
    </source>
</evidence>
<dbReference type="EC" id="2.4.1.80" evidence="5"/>
<accession>A0AAN6Y2W7</accession>
<evidence type="ECO:0000313" key="18">
    <source>
        <dbReference type="Proteomes" id="UP001301769"/>
    </source>
</evidence>
<comment type="caution">
    <text evidence="17">The sequence shown here is derived from an EMBL/GenBank/DDBJ whole genome shotgun (WGS) entry which is preliminary data.</text>
</comment>
<keyword evidence="8" id="KW-0808">Transferase</keyword>
<evidence type="ECO:0000256" key="12">
    <source>
        <dbReference type="ARBA" id="ARBA00031017"/>
    </source>
</evidence>
<dbReference type="InterPro" id="IPR025993">
    <property type="entry name" value="Ceramide_glucosylTrfase"/>
</dbReference>
<evidence type="ECO:0000256" key="9">
    <source>
        <dbReference type="ARBA" id="ARBA00022692"/>
    </source>
</evidence>
<keyword evidence="7" id="KW-0328">Glycosyltransferase</keyword>
<dbReference type="SUPFAM" id="SSF53448">
    <property type="entry name" value="Nucleotide-diphospho-sugar transferases"/>
    <property type="match status" value="1"/>
</dbReference>
<evidence type="ECO:0000313" key="17">
    <source>
        <dbReference type="EMBL" id="KAK4211469.1"/>
    </source>
</evidence>
<dbReference type="PANTHER" id="PTHR12726">
    <property type="entry name" value="CERAMIDE GLUCOSYLTRANSFERASE"/>
    <property type="match status" value="1"/>
</dbReference>
<comment type="similarity">
    <text evidence="4">Belongs to the glycosyltransferase 2 family.</text>
</comment>
<evidence type="ECO:0000256" key="14">
    <source>
        <dbReference type="ARBA" id="ARBA00032575"/>
    </source>
</evidence>
<dbReference type="Gene3D" id="3.90.550.10">
    <property type="entry name" value="Spore Coat Polysaccharide Biosynthesis Protein SpsA, Chain A"/>
    <property type="match status" value="1"/>
</dbReference>
<dbReference type="Pfam" id="PF13506">
    <property type="entry name" value="Glyco_transf_21"/>
    <property type="match status" value="1"/>
</dbReference>
<dbReference type="PANTHER" id="PTHR12726:SF0">
    <property type="entry name" value="CERAMIDE GLUCOSYLTRANSFERASE"/>
    <property type="match status" value="1"/>
</dbReference>
<organism evidence="17 18">
    <name type="scientific">Rhypophila decipiens</name>
    <dbReference type="NCBI Taxonomy" id="261697"/>
    <lineage>
        <taxon>Eukaryota</taxon>
        <taxon>Fungi</taxon>
        <taxon>Dikarya</taxon>
        <taxon>Ascomycota</taxon>
        <taxon>Pezizomycotina</taxon>
        <taxon>Sordariomycetes</taxon>
        <taxon>Sordariomycetidae</taxon>
        <taxon>Sordariales</taxon>
        <taxon>Naviculisporaceae</taxon>
        <taxon>Rhypophila</taxon>
    </lineage>
</organism>
<dbReference type="GO" id="GO:0008120">
    <property type="term" value="F:ceramide glucosyltransferase activity"/>
    <property type="evidence" value="ECO:0007669"/>
    <property type="project" value="UniProtKB-EC"/>
</dbReference>
<gene>
    <name evidence="17" type="ORF">QBC37DRAFT_389621</name>
</gene>
<evidence type="ECO:0000256" key="6">
    <source>
        <dbReference type="ARBA" id="ARBA00019988"/>
    </source>
</evidence>